<dbReference type="PANTHER" id="PTHR46013">
    <property type="entry name" value="VASCULAR CELL ADHESION MOLECULE 1"/>
    <property type="match status" value="1"/>
</dbReference>
<evidence type="ECO:0000256" key="2">
    <source>
        <dbReference type="ARBA" id="ARBA00041781"/>
    </source>
</evidence>
<comment type="function">
    <text evidence="3">Most highly expressed siglec (sialic acid-binding immunoglobulin-like lectin) on B-cells that plays a role in various aspects of B-cell biology including differentiation, antigen presentation, and trafficking to bone marrow. Binds to alpha 2,6-linked sialic acid residues of surface molecules such as CD22 itself, CD45 and IgM in a cis configuration. Can also bind to ligands on other cells as an adhesion molecule in a trans configuration. Acts as an inhibitory coreceptor on the surface of B-cells and inhibits B-cell receptor induced signaling, characterized by inhibition of the calcium mobilization and cellular activation. Mechanistically, the immunoreceptor tyrosine-based inhibitory motif domain is phosphorylated by the Src kinase LYN, which in turn leads to the recruitment of the protein tyrosine phosphatase 1/PTPN6, leading to the negative regulation of BCR signaling. If this negative signaling from is of sufficient strength, apoptosis of the B-cell can be induced.</text>
</comment>
<evidence type="ECO:0000259" key="8">
    <source>
        <dbReference type="PROSITE" id="PS50835"/>
    </source>
</evidence>
<dbReference type="STRING" id="64144.ENSATEP00000032212"/>
<evidence type="ECO:0000256" key="5">
    <source>
        <dbReference type="SAM" id="MobiDB-lite"/>
    </source>
</evidence>
<dbReference type="InterPro" id="IPR013783">
    <property type="entry name" value="Ig-like_fold"/>
</dbReference>
<dbReference type="InterPro" id="IPR007110">
    <property type="entry name" value="Ig-like_dom"/>
</dbReference>
<accession>A0A3Q1JBC5</accession>
<dbReference type="InParanoid" id="A0A3Q1JBC5"/>
<feature type="signal peptide" evidence="7">
    <location>
        <begin position="1"/>
        <end position="20"/>
    </location>
</feature>
<evidence type="ECO:0000313" key="10">
    <source>
        <dbReference type="Proteomes" id="UP000265040"/>
    </source>
</evidence>
<evidence type="ECO:0000256" key="3">
    <source>
        <dbReference type="ARBA" id="ARBA00045430"/>
    </source>
</evidence>
<evidence type="ECO:0000256" key="4">
    <source>
        <dbReference type="ARBA" id="ARBA00046458"/>
    </source>
</evidence>
<feature type="chain" id="PRO_5043971909" description="B-cell receptor CD22" evidence="7">
    <location>
        <begin position="21"/>
        <end position="798"/>
    </location>
</feature>
<reference evidence="9" key="1">
    <citation type="submission" date="2021-04" db="EMBL/GenBank/DDBJ databases">
        <authorList>
            <consortium name="Wellcome Sanger Institute Data Sharing"/>
        </authorList>
    </citation>
    <scope>NUCLEOTIDE SEQUENCE [LARGE SCALE GENOMIC DNA]</scope>
</reference>
<dbReference type="AlphaFoldDB" id="A0A3Q1JBC5"/>
<evidence type="ECO:0000256" key="6">
    <source>
        <dbReference type="SAM" id="Phobius"/>
    </source>
</evidence>
<dbReference type="PROSITE" id="PS50835">
    <property type="entry name" value="IG_LIKE"/>
    <property type="match status" value="5"/>
</dbReference>
<sequence length="798" mass="88512">MTASTSGFVVLLLSVSVVQGQNDWGVTYTSTQICGVKGSTVEIRCSYTYPDRFNGHQIAIEKSFWFTTMNGDDPVALKTGPRMQYKCSKKSCTLRISNLMESDSGVYKFRFTTNHHEGKYTGEPGVTLSVTDPQLQVFVSSQHTSAVCFSSCHLPNHPSYIWYKNGQKLYRQTKSISVFKNYGDSYSCSLTGHEDFPSPPVCVNGQTCKRVIYAERSICASKGSSVDISCTYNSYYEVTSKFWFSPERGPQWKNPSQSEDLLTDSQYTGRVQVLETERGRSTLRITDLRETDSAQYQFTFTTSDFKWGSSLPGTTLTVTALQVQINRVKTLSQSYTEAELTCHSSCSPDGRPPFVWFKNGNTVDLEETSYKAQFFPGDSISCAFRGHEDFPSPLVYAPKLPIILLSPTADIVEGTLVNLTCIIDANPAADCAWYKNHTLLSKEPQFVFSSIQASESGDYYCTAENKLGKSRSESVSIDVKYAPKTASVLRSPSEIVEGSSVSLTCSSDANPAAKYTWYKNDQTLNQESQIINFSTISSGDRGSYRCKSENQYGQLNSSSEFIDVQYAPRIPDVSVSPSEIVEGSSVNLTCRSDANPAANYTWYKENEASPKASGQIFTITDIRAEHSGNYYCEVQNSVGRHNSTLHLTVLTGSGKSAAAGSISAFILVIIFLSVFLMIRKKFFKKTPGPEETPGKNTQPNVGSEYDTPSAAAQREPAKQQEDLFYATVRFSKNREEALYSNIKPAQPNRHNCDDEEYEEVDYTMVNFNSASAVPRLSSQEAENDSSALYSMVNKTPRV</sequence>
<evidence type="ECO:0000256" key="7">
    <source>
        <dbReference type="SAM" id="SignalP"/>
    </source>
</evidence>
<dbReference type="SUPFAM" id="SSF48726">
    <property type="entry name" value="Immunoglobulin"/>
    <property type="match status" value="6"/>
</dbReference>
<keyword evidence="7" id="KW-0732">Signal</keyword>
<feature type="domain" description="Ig-like" evidence="8">
    <location>
        <begin position="124"/>
        <end position="204"/>
    </location>
</feature>
<dbReference type="PANTHER" id="PTHR46013:SF4">
    <property type="entry name" value="B-CELL RECEPTOR CD22-RELATED"/>
    <property type="match status" value="1"/>
</dbReference>
<dbReference type="SMART" id="SM00408">
    <property type="entry name" value="IGc2"/>
    <property type="match status" value="4"/>
</dbReference>
<feature type="domain" description="Ig-like" evidence="8">
    <location>
        <begin position="398"/>
        <end position="476"/>
    </location>
</feature>
<dbReference type="Ensembl" id="ENSATET00000032682.3">
    <property type="protein sequence ID" value="ENSATEP00000032212.3"/>
    <property type="gene ID" value="ENSATEG00000022174.3"/>
</dbReference>
<reference evidence="9" key="3">
    <citation type="submission" date="2025-09" db="UniProtKB">
        <authorList>
            <consortium name="Ensembl"/>
        </authorList>
    </citation>
    <scope>IDENTIFICATION</scope>
</reference>
<evidence type="ECO:0000313" key="9">
    <source>
        <dbReference type="Ensembl" id="ENSATEP00000032212.3"/>
    </source>
</evidence>
<dbReference type="Gene3D" id="2.60.40.10">
    <property type="entry name" value="Immunoglobulins"/>
    <property type="match status" value="5"/>
</dbReference>
<feature type="domain" description="Ig-like" evidence="8">
    <location>
        <begin position="483"/>
        <end position="562"/>
    </location>
</feature>
<keyword evidence="6" id="KW-1133">Transmembrane helix</keyword>
<evidence type="ECO:0000256" key="1">
    <source>
        <dbReference type="ARBA" id="ARBA00040106"/>
    </source>
</evidence>
<dbReference type="SMART" id="SM00409">
    <property type="entry name" value="IG"/>
    <property type="match status" value="5"/>
</dbReference>
<dbReference type="Pfam" id="PF13895">
    <property type="entry name" value="Ig_2"/>
    <property type="match status" value="3"/>
</dbReference>
<dbReference type="InterPro" id="IPR003599">
    <property type="entry name" value="Ig_sub"/>
</dbReference>
<dbReference type="Proteomes" id="UP000265040">
    <property type="component" value="Chromosome 1"/>
</dbReference>
<dbReference type="InterPro" id="IPR013106">
    <property type="entry name" value="Ig_V-set"/>
</dbReference>
<comment type="subunit">
    <text evidence="4">Predominantly monomer of isoform CD22-beta. Also found as heterodimer of isoform CD22-beta and a shorter isoform. Interacts with PTPN6/SHP-1, LYN, SYK, PIK3R1/PIK3R2 and PLCG1 upon phosphorylation. Interacts with GRB2, INPP5D and SHC1 upon phosphorylation. May form a complex with INPP5D/SHIP, GRB2 and SHC1.</text>
</comment>
<dbReference type="GeneTree" id="ENSGT01010000222294"/>
<organism evidence="9 10">
    <name type="scientific">Anabas testudineus</name>
    <name type="common">Climbing perch</name>
    <name type="synonym">Anthias testudineus</name>
    <dbReference type="NCBI Taxonomy" id="64144"/>
    <lineage>
        <taxon>Eukaryota</taxon>
        <taxon>Metazoa</taxon>
        <taxon>Chordata</taxon>
        <taxon>Craniata</taxon>
        <taxon>Vertebrata</taxon>
        <taxon>Euteleostomi</taxon>
        <taxon>Actinopterygii</taxon>
        <taxon>Neopterygii</taxon>
        <taxon>Teleostei</taxon>
        <taxon>Neoteleostei</taxon>
        <taxon>Acanthomorphata</taxon>
        <taxon>Anabantaria</taxon>
        <taxon>Anabantiformes</taxon>
        <taxon>Anabantoidei</taxon>
        <taxon>Anabantidae</taxon>
        <taxon>Anabas</taxon>
    </lineage>
</organism>
<keyword evidence="10" id="KW-1185">Reference proteome</keyword>
<feature type="domain" description="Ig-like" evidence="8">
    <location>
        <begin position="209"/>
        <end position="319"/>
    </location>
</feature>
<feature type="transmembrane region" description="Helical" evidence="6">
    <location>
        <begin position="657"/>
        <end position="678"/>
    </location>
</feature>
<dbReference type="CDD" id="cd00099">
    <property type="entry name" value="IgV"/>
    <property type="match status" value="1"/>
</dbReference>
<keyword evidence="6" id="KW-0812">Transmembrane</keyword>
<feature type="region of interest" description="Disordered" evidence="5">
    <location>
        <begin position="686"/>
        <end position="718"/>
    </location>
</feature>
<dbReference type="Pfam" id="PF07686">
    <property type="entry name" value="V-set"/>
    <property type="match status" value="1"/>
</dbReference>
<proteinExistence type="predicted"/>
<dbReference type="Pfam" id="PF24518">
    <property type="entry name" value="Ig_CD22"/>
    <property type="match status" value="1"/>
</dbReference>
<reference evidence="9" key="2">
    <citation type="submission" date="2025-08" db="UniProtKB">
        <authorList>
            <consortium name="Ensembl"/>
        </authorList>
    </citation>
    <scope>IDENTIFICATION</scope>
</reference>
<dbReference type="InterPro" id="IPR003598">
    <property type="entry name" value="Ig_sub2"/>
</dbReference>
<dbReference type="InterPro" id="IPR036179">
    <property type="entry name" value="Ig-like_dom_sf"/>
</dbReference>
<dbReference type="InterPro" id="IPR056386">
    <property type="entry name" value="Ig_CD22"/>
</dbReference>
<protein>
    <recommendedName>
        <fullName evidence="1">B-cell receptor CD22</fullName>
    </recommendedName>
    <alternativeName>
        <fullName evidence="2">Sialic acid-binding Ig-like lectin 2</fullName>
    </alternativeName>
</protein>
<keyword evidence="6" id="KW-0472">Membrane</keyword>
<name>A0A3Q1JBC5_ANATE</name>
<feature type="domain" description="Ig-like" evidence="8">
    <location>
        <begin position="568"/>
        <end position="648"/>
    </location>
</feature>